<dbReference type="Gene3D" id="2.30.30.230">
    <property type="entry name" value="Fumarylacetoacetase, N-terminal domain"/>
    <property type="match status" value="1"/>
</dbReference>
<evidence type="ECO:0000256" key="12">
    <source>
        <dbReference type="PIRSR" id="PIRSR605959-2"/>
    </source>
</evidence>
<dbReference type="InterPro" id="IPR005959">
    <property type="entry name" value="Fumarylacetoacetase"/>
</dbReference>
<dbReference type="InterPro" id="IPR036462">
    <property type="entry name" value="Fumarylacetoacetase_N_sf"/>
</dbReference>
<keyword evidence="15" id="KW-0812">Transmembrane</keyword>
<dbReference type="PANTHER" id="PTHR43069">
    <property type="entry name" value="FUMARYLACETOACETASE"/>
    <property type="match status" value="1"/>
</dbReference>
<evidence type="ECO:0000256" key="8">
    <source>
        <dbReference type="ARBA" id="ARBA00022837"/>
    </source>
</evidence>
<dbReference type="GeneTree" id="ENSGT00390000008646"/>
<evidence type="ECO:0000256" key="5">
    <source>
        <dbReference type="ARBA" id="ARBA00014741"/>
    </source>
</evidence>
<feature type="binding site" evidence="13">
    <location>
        <position position="257"/>
    </location>
    <ligand>
        <name>Mg(2+)</name>
        <dbReference type="ChEBI" id="CHEBI:18420"/>
    </ligand>
</feature>
<evidence type="ECO:0000256" key="4">
    <source>
        <dbReference type="ARBA" id="ARBA00012094"/>
    </source>
</evidence>
<evidence type="ECO:0000256" key="6">
    <source>
        <dbReference type="ARBA" id="ARBA00022723"/>
    </source>
</evidence>
<accession>A0A8I3WLU7</accession>
<dbReference type="GO" id="GO:0006559">
    <property type="term" value="P:L-phenylalanine catabolic process"/>
    <property type="evidence" value="ECO:0007669"/>
    <property type="project" value="UniProtKB-UniRule"/>
</dbReference>
<dbReference type="SUPFAM" id="SSF56529">
    <property type="entry name" value="FAH"/>
    <property type="match status" value="1"/>
</dbReference>
<dbReference type="SUPFAM" id="SSF63433">
    <property type="entry name" value="Fumarylacetoacetate hydrolase, FAH, N-terminal domain"/>
    <property type="match status" value="1"/>
</dbReference>
<evidence type="ECO:0000259" key="17">
    <source>
        <dbReference type="Pfam" id="PF09298"/>
    </source>
</evidence>
<reference evidence="18" key="3">
    <citation type="submission" date="2025-09" db="UniProtKB">
        <authorList>
            <consortium name="Ensembl"/>
        </authorList>
    </citation>
    <scope>IDENTIFICATION</scope>
</reference>
<evidence type="ECO:0000256" key="9">
    <source>
        <dbReference type="ARBA" id="ARBA00022842"/>
    </source>
</evidence>
<evidence type="ECO:0000259" key="16">
    <source>
        <dbReference type="Pfam" id="PF01557"/>
    </source>
</evidence>
<dbReference type="PANTHER" id="PTHR43069:SF2">
    <property type="entry name" value="FUMARYLACETOACETASE"/>
    <property type="match status" value="1"/>
</dbReference>
<feature type="binding site" evidence="13">
    <location>
        <position position="253"/>
    </location>
    <ligand>
        <name>Mg(2+)</name>
        <dbReference type="ChEBI" id="CHEBI:18420"/>
    </ligand>
</feature>
<reference evidence="18" key="2">
    <citation type="submission" date="2025-08" db="UniProtKB">
        <authorList>
            <consortium name="Ensembl"/>
        </authorList>
    </citation>
    <scope>IDENTIFICATION</scope>
</reference>
<dbReference type="InterPro" id="IPR015377">
    <property type="entry name" value="Fumarylacetoacetase_N"/>
</dbReference>
<gene>
    <name evidence="18" type="primary">FAH</name>
</gene>
<evidence type="ECO:0000256" key="1">
    <source>
        <dbReference type="ARBA" id="ARBA00000353"/>
    </source>
</evidence>
<feature type="binding site" evidence="12">
    <location>
        <position position="240"/>
    </location>
    <ligand>
        <name>substrate</name>
    </ligand>
</feature>
<dbReference type="Pfam" id="PF09298">
    <property type="entry name" value="FAA_hydrolase_N"/>
    <property type="match status" value="1"/>
</dbReference>
<evidence type="ECO:0000256" key="3">
    <source>
        <dbReference type="ARBA" id="ARBA00010211"/>
    </source>
</evidence>
<dbReference type="Pfam" id="PF01557">
    <property type="entry name" value="FAA_hydrolase"/>
    <property type="match status" value="1"/>
</dbReference>
<keyword evidence="19" id="KW-1185">Reference proteome</keyword>
<keyword evidence="10 14" id="KW-0828">Tyrosine catabolism</keyword>
<dbReference type="AlphaFoldDB" id="A0A8I3WLU7"/>
<feature type="binding site" evidence="12">
    <location>
        <position position="244"/>
    </location>
    <ligand>
        <name>substrate</name>
    </ligand>
</feature>
<keyword evidence="8 13" id="KW-0106">Calcium</keyword>
<keyword evidence="6 13" id="KW-0479">Metal-binding</keyword>
<name>A0A8I3WLU7_CALJA</name>
<dbReference type="Gene3D" id="3.90.850.10">
    <property type="entry name" value="Fumarylacetoacetase-like, C-terminal domain"/>
    <property type="match status" value="1"/>
</dbReference>
<keyword evidence="15" id="KW-0472">Membrane</keyword>
<dbReference type="GO" id="GO:1902000">
    <property type="term" value="P:homogentisate catabolic process"/>
    <property type="evidence" value="ECO:0007669"/>
    <property type="project" value="TreeGrafter"/>
</dbReference>
<feature type="domain" description="Fumarylacetoacetase-like C-terminal" evidence="16">
    <location>
        <begin position="215"/>
        <end position="391"/>
    </location>
</feature>
<evidence type="ECO:0000256" key="10">
    <source>
        <dbReference type="ARBA" id="ARBA00022878"/>
    </source>
</evidence>
<evidence type="ECO:0000256" key="13">
    <source>
        <dbReference type="PIRSR" id="PIRSR605959-3"/>
    </source>
</evidence>
<comment type="similarity">
    <text evidence="3 14">Belongs to the FAH family.</text>
</comment>
<evidence type="ECO:0000256" key="2">
    <source>
        <dbReference type="ARBA" id="ARBA00004782"/>
    </source>
</evidence>
<dbReference type="GO" id="GO:0006572">
    <property type="term" value="P:L-tyrosine catabolic process"/>
    <property type="evidence" value="ECO:0007669"/>
    <property type="project" value="UniProtKB-UniRule"/>
</dbReference>
<feature type="domain" description="Fumarylacetoacetase N-terminal" evidence="17">
    <location>
        <begin position="15"/>
        <end position="118"/>
    </location>
</feature>
<keyword evidence="11 14" id="KW-0585">Phenylalanine catabolism</keyword>
<feature type="transmembrane region" description="Helical" evidence="15">
    <location>
        <begin position="401"/>
        <end position="422"/>
    </location>
</feature>
<feature type="binding site" evidence="13">
    <location>
        <position position="233"/>
    </location>
    <ligand>
        <name>Mg(2+)</name>
        <dbReference type="ChEBI" id="CHEBI:18420"/>
    </ligand>
</feature>
<evidence type="ECO:0000256" key="14">
    <source>
        <dbReference type="RuleBase" id="RU366008"/>
    </source>
</evidence>
<dbReference type="GO" id="GO:0046872">
    <property type="term" value="F:metal ion binding"/>
    <property type="evidence" value="ECO:0007669"/>
    <property type="project" value="UniProtKB-UniRule"/>
</dbReference>
<dbReference type="Ensembl" id="ENSCJAT00000148931.1">
    <property type="protein sequence ID" value="ENSCJAP00000079141.1"/>
    <property type="gene ID" value="ENSCJAG00000007600.5"/>
</dbReference>
<feature type="binding site" evidence="12">
    <location>
        <position position="350"/>
    </location>
    <ligand>
        <name>substrate</name>
    </ligand>
</feature>
<sequence>MSFIPVAEDSDFPIHNLPYGVFSTRGDPRPRIGVAIGEQILDLSVIKHLFTGPVLSKHQDVFSEPTLNSFMGLGQAAWKEARVFLQNLLSVSQARLRDDTELRKRAFISQVSATMHLPAAIGCTYQWATMAVPPLSWCLVLLSEGPWDRCNLMTRSLLYMVPASSWTWSWKCAVLSAAQCPYHGKNVMRLMKKIRVLMSFVQAFFVGPGNRLGEPIPISKAHEHIFGMVLMNDWSARDIQKWEYVPLGPFLGKSFGTTISPWVVPMDALMPFAVPNPEQDPRPLPYLCHDRPYTFDINLSVALKGEGMSQAATICKSNFKYMYWTMLQQLTHHSVNGCNLQPGDLLASGTISGPEPESFGSMLELSWRGTKPIELGNGQARKFLLDGDEVIITGYYGLDTVLSISCALASTILAAVLWRGTIIRSIAQMKKLRSEGTLGHRANTWRSQALNSGYCQGDGYRIGFGQCAGKVLPALLPA</sequence>
<organism evidence="18 19">
    <name type="scientific">Callithrix jacchus</name>
    <name type="common">White-tufted-ear marmoset</name>
    <name type="synonym">Simia Jacchus</name>
    <dbReference type="NCBI Taxonomy" id="9483"/>
    <lineage>
        <taxon>Eukaryota</taxon>
        <taxon>Metazoa</taxon>
        <taxon>Chordata</taxon>
        <taxon>Craniata</taxon>
        <taxon>Vertebrata</taxon>
        <taxon>Euteleostomi</taxon>
        <taxon>Mammalia</taxon>
        <taxon>Eutheria</taxon>
        <taxon>Euarchontoglires</taxon>
        <taxon>Primates</taxon>
        <taxon>Haplorrhini</taxon>
        <taxon>Platyrrhini</taxon>
        <taxon>Cebidae</taxon>
        <taxon>Callitrichinae</taxon>
        <taxon>Callithrix</taxon>
        <taxon>Callithrix</taxon>
    </lineage>
</organism>
<dbReference type="GO" id="GO:0004334">
    <property type="term" value="F:fumarylacetoacetase activity"/>
    <property type="evidence" value="ECO:0007669"/>
    <property type="project" value="UniProtKB-UniRule"/>
</dbReference>
<comment type="catalytic activity">
    <reaction evidence="1 14">
        <text>4-fumarylacetoacetate + H2O = acetoacetate + fumarate + H(+)</text>
        <dbReference type="Rhea" id="RHEA:10244"/>
        <dbReference type="ChEBI" id="CHEBI:13705"/>
        <dbReference type="ChEBI" id="CHEBI:15377"/>
        <dbReference type="ChEBI" id="CHEBI:15378"/>
        <dbReference type="ChEBI" id="CHEBI:18034"/>
        <dbReference type="ChEBI" id="CHEBI:29806"/>
        <dbReference type="EC" id="3.7.1.2"/>
    </reaction>
</comment>
<dbReference type="Proteomes" id="UP000008225">
    <property type="component" value="Chromosome 6"/>
</dbReference>
<keyword evidence="15" id="KW-1133">Transmembrane helix</keyword>
<keyword evidence="7 14" id="KW-0378">Hydrolase</keyword>
<dbReference type="EC" id="3.7.1.2" evidence="4 14"/>
<dbReference type="InterPro" id="IPR036663">
    <property type="entry name" value="Fumarylacetoacetase_C_sf"/>
</dbReference>
<dbReference type="UniPathway" id="UPA00139">
    <property type="reaction ID" value="UER00341"/>
</dbReference>
<evidence type="ECO:0000313" key="19">
    <source>
        <dbReference type="Proteomes" id="UP000008225"/>
    </source>
</evidence>
<evidence type="ECO:0000313" key="18">
    <source>
        <dbReference type="Ensembl" id="ENSCJAP00000079141.1"/>
    </source>
</evidence>
<keyword evidence="9 13" id="KW-0460">Magnesium</keyword>
<comment type="pathway">
    <text evidence="2 14">Amino-acid degradation; L-phenylalanine degradation; acetoacetate and fumarate from L-phenylalanine: step 6/6.</text>
</comment>
<comment type="cofactor">
    <cofactor evidence="14">
        <name>Mg(2+)</name>
        <dbReference type="ChEBI" id="CHEBI:18420"/>
    </cofactor>
    <cofactor evidence="14">
        <name>Ca(2+)</name>
        <dbReference type="ChEBI" id="CHEBI:29108"/>
    </cofactor>
</comment>
<evidence type="ECO:0000256" key="15">
    <source>
        <dbReference type="SAM" id="Phobius"/>
    </source>
</evidence>
<protein>
    <recommendedName>
        <fullName evidence="5 14">Fumarylacetoacetase</fullName>
        <ecNumber evidence="4 14">3.7.1.2</ecNumber>
    </recommendedName>
    <alternativeName>
        <fullName evidence="14">Fumarylacetoacetate hydrolase</fullName>
    </alternativeName>
</protein>
<evidence type="ECO:0000256" key="7">
    <source>
        <dbReference type="ARBA" id="ARBA00022801"/>
    </source>
</evidence>
<proteinExistence type="inferred from homology"/>
<dbReference type="FunFam" id="2.30.30.230:FF:000001">
    <property type="entry name" value="Fumarylacetoacetase"/>
    <property type="match status" value="1"/>
</dbReference>
<dbReference type="InterPro" id="IPR011234">
    <property type="entry name" value="Fumarylacetoacetase-like_C"/>
</dbReference>
<evidence type="ECO:0000256" key="11">
    <source>
        <dbReference type="ARBA" id="ARBA00023232"/>
    </source>
</evidence>
<reference evidence="18 19" key="1">
    <citation type="submission" date="2009-03" db="EMBL/GenBank/DDBJ databases">
        <authorList>
            <person name="Warren W."/>
            <person name="Ye L."/>
            <person name="Minx P."/>
            <person name="Worley K."/>
            <person name="Gibbs R."/>
            <person name="Wilson R.K."/>
        </authorList>
    </citation>
    <scope>NUCLEOTIDE SEQUENCE [LARGE SCALE GENOMIC DNA]</scope>
</reference>